<dbReference type="EMBL" id="KN880574">
    <property type="protein sequence ID" value="KIY65869.1"/>
    <property type="molecule type" value="Genomic_DNA"/>
</dbReference>
<dbReference type="InterPro" id="IPR012572">
    <property type="entry name" value="Mad3/Bub1_II"/>
</dbReference>
<feature type="compositionally biased region" description="Polar residues" evidence="5">
    <location>
        <begin position="580"/>
        <end position="593"/>
    </location>
</feature>
<dbReference type="Pfam" id="PF00069">
    <property type="entry name" value="Pkinase"/>
    <property type="match status" value="1"/>
</dbReference>
<dbReference type="Pfam" id="PF08171">
    <property type="entry name" value="Mad3_BUB1_II"/>
    <property type="match status" value="1"/>
</dbReference>
<keyword evidence="2" id="KW-0158">Chromosome</keyword>
<evidence type="ECO:0008006" key="10">
    <source>
        <dbReference type="Google" id="ProtNLM"/>
    </source>
</evidence>
<dbReference type="SMART" id="SM00777">
    <property type="entry name" value="Mad3_BUB1_I"/>
    <property type="match status" value="1"/>
</dbReference>
<sequence>MAAAHEAERQQYLEAIKNGIENEDDPLALYVQYIQWINKTFPDNEPNSGLMATLKEATNAFRADSSYRGDLRYLKIWVLYARHLDPAETINLYANLAKQHIGTSYSLLYEEYARALEKVGRTADAEHVYKMGLKRKCRPLDRLKARYKDFKYRIDPDQGTPDFADPHRTPTGADFVSTKPASTASAVSPLASSAKASPNFSSPSSSSPSNAQHSTPRSASTRESRYALMLQPAQSKGRPEKLQCNMSLLFTPDHVEYSASEARARTLGLLGKKWAPLPITSLAQPAHTSSSVRVNFDDSQRPNTGKYGARRKSLLTGEPTVTINTKEALADVFGMYNSPDKTVKTKIGGKHAPIRKIESLTSSTSSRQDAERSGLGQSQSGGFKIFMEEEQAPPQKENKPTPKFLPFVDSESDSSAPPPAKTLLGPAFAPTTPATKGERPSENALPVFTPASKTPLRDVHTEAYGKPSVRPMLHERAKSAQDISTYEEPRPTPKFKPFVDSENQQTPFKVFSRPAEENPFTPKFTPSAPPKPKPTFTPYREEDDTQGKDELKPEQVPPLQYRPSPLQQVAAQRIPPPSPATSTDSYADSSGSAHSFHGMAEQDEDDYSSSFAEDEDEQPLVDVADPDYETPSDEAEGPYADYEEELNAHHTPDAPLGGRFGQFNVMTPISERTLEYTSTRSVFATPTHLRTQDTVAEEDEYEDEYVGNILDREGLGGGGDDTEEAWHPAQGGQPWKNISQYQDDTTEPLHGRTGGLGDALATRGRFHPPNPCNPFEPSIISTLLSLVIPDHPDIHFYDLHNEEAHMLDDLQKLAKKTRKASGGSASAPLDFGSDHPLVLGDQRFKIRGKLGEGGFGAVFLANIDDEKDEDDTDIMFDDEDEDEEGVKSVAIKIIRPRNLWEYHVLRKLHAGLPPRLSRSVVAPEALYAYHDESFLVLEYCPQGTLLDVVTSAVSAGVSQPGGCLDELLVMFFAIELVRLIEGMHSAGFIHGDLKIDNCLVRLEDVAGGSSAWGNQYEPSGEHGWAHKGVKLIDFGRTIYMPLFPSEQEFIADWQTGEQDCFEIREQRPWTYQTDYFGLAGIVYCLLFGKYITPNAILEDGETHRIATPLKRYWQTDIWSEFFDVCLNPVHAGGGKLPISEGIAQVRGRMEAWLVANCNRSSGTLKGLLKKVEVSCLR</sequence>
<feature type="region of interest" description="Disordered" evidence="5">
    <location>
        <begin position="158"/>
        <end position="224"/>
    </location>
</feature>
<proteinExistence type="predicted"/>
<feature type="region of interest" description="Disordered" evidence="5">
    <location>
        <begin position="285"/>
        <end position="307"/>
    </location>
</feature>
<protein>
    <recommendedName>
        <fullName evidence="10">Kinase-like protein</fullName>
    </recommendedName>
</protein>
<dbReference type="GO" id="GO:0004672">
    <property type="term" value="F:protein kinase activity"/>
    <property type="evidence" value="ECO:0007669"/>
    <property type="project" value="InterPro"/>
</dbReference>
<feature type="domain" description="BUB1 N-terminal" evidence="7">
    <location>
        <begin position="12"/>
        <end position="172"/>
    </location>
</feature>
<dbReference type="SUPFAM" id="SSF56112">
    <property type="entry name" value="Protein kinase-like (PK-like)"/>
    <property type="match status" value="1"/>
</dbReference>
<gene>
    <name evidence="8" type="ORF">CYLTODRAFT_491961</name>
</gene>
<dbReference type="InterPro" id="IPR008271">
    <property type="entry name" value="Ser/Thr_kinase_AS"/>
</dbReference>
<dbReference type="GO" id="GO:0051754">
    <property type="term" value="P:meiotic sister chromatid cohesion, centromeric"/>
    <property type="evidence" value="ECO:0007669"/>
    <property type="project" value="TreeGrafter"/>
</dbReference>
<dbReference type="PROSITE" id="PS00108">
    <property type="entry name" value="PROTEIN_KINASE_ST"/>
    <property type="match status" value="1"/>
</dbReference>
<dbReference type="GO" id="GO:0032991">
    <property type="term" value="C:protein-containing complex"/>
    <property type="evidence" value="ECO:0007669"/>
    <property type="project" value="UniProtKB-ARBA"/>
</dbReference>
<dbReference type="PROSITE" id="PS50011">
    <property type="entry name" value="PROTEIN_KINASE_DOM"/>
    <property type="match status" value="1"/>
</dbReference>
<dbReference type="PANTHER" id="PTHR14030">
    <property type="entry name" value="MITOTIC CHECKPOINT SERINE/THREONINE-PROTEIN KINASE BUB1"/>
    <property type="match status" value="1"/>
</dbReference>
<dbReference type="InterPro" id="IPR013212">
    <property type="entry name" value="Mad3/Bub1_I"/>
</dbReference>
<dbReference type="Pfam" id="PF08311">
    <property type="entry name" value="Mad3_BUB1_I"/>
    <property type="match status" value="1"/>
</dbReference>
<dbReference type="STRING" id="1314674.A0A0D7B6P9"/>
<dbReference type="Gene3D" id="1.25.40.430">
    <property type="match status" value="1"/>
</dbReference>
<feature type="compositionally biased region" description="Low complexity" evidence="5">
    <location>
        <begin position="191"/>
        <end position="211"/>
    </location>
</feature>
<dbReference type="SMART" id="SM00220">
    <property type="entry name" value="S_TKc"/>
    <property type="match status" value="1"/>
</dbReference>
<keyword evidence="3" id="KW-0995">Kinetochore</keyword>
<dbReference type="PANTHER" id="PTHR14030:SF4">
    <property type="entry name" value="BUB1 KINASE, ISOFORM A-RELATED"/>
    <property type="match status" value="1"/>
</dbReference>
<dbReference type="AlphaFoldDB" id="A0A0D7B6P9"/>
<dbReference type="GO" id="GO:0005634">
    <property type="term" value="C:nucleus"/>
    <property type="evidence" value="ECO:0007669"/>
    <property type="project" value="TreeGrafter"/>
</dbReference>
<evidence type="ECO:0000256" key="4">
    <source>
        <dbReference type="ARBA" id="ARBA00023328"/>
    </source>
</evidence>
<dbReference type="Proteomes" id="UP000054007">
    <property type="component" value="Unassembled WGS sequence"/>
</dbReference>
<evidence type="ECO:0000256" key="3">
    <source>
        <dbReference type="ARBA" id="ARBA00022838"/>
    </source>
</evidence>
<organism evidence="8 9">
    <name type="scientific">Cylindrobasidium torrendii FP15055 ss-10</name>
    <dbReference type="NCBI Taxonomy" id="1314674"/>
    <lineage>
        <taxon>Eukaryota</taxon>
        <taxon>Fungi</taxon>
        <taxon>Dikarya</taxon>
        <taxon>Basidiomycota</taxon>
        <taxon>Agaricomycotina</taxon>
        <taxon>Agaricomycetes</taxon>
        <taxon>Agaricomycetidae</taxon>
        <taxon>Agaricales</taxon>
        <taxon>Marasmiineae</taxon>
        <taxon>Physalacriaceae</taxon>
        <taxon>Cylindrobasidium</taxon>
    </lineage>
</organism>
<dbReference type="GO" id="GO:0007094">
    <property type="term" value="P:mitotic spindle assembly checkpoint signaling"/>
    <property type="evidence" value="ECO:0007669"/>
    <property type="project" value="InterPro"/>
</dbReference>
<keyword evidence="4" id="KW-0137">Centromere</keyword>
<keyword evidence="9" id="KW-1185">Reference proteome</keyword>
<dbReference type="InterPro" id="IPR011009">
    <property type="entry name" value="Kinase-like_dom_sf"/>
</dbReference>
<dbReference type="InterPro" id="IPR015661">
    <property type="entry name" value="Bub1/Mad3"/>
</dbReference>
<evidence type="ECO:0000259" key="7">
    <source>
        <dbReference type="PROSITE" id="PS51489"/>
    </source>
</evidence>
<evidence type="ECO:0000256" key="5">
    <source>
        <dbReference type="SAM" id="MobiDB-lite"/>
    </source>
</evidence>
<dbReference type="PROSITE" id="PS51489">
    <property type="entry name" value="BUB1_N"/>
    <property type="match status" value="1"/>
</dbReference>
<evidence type="ECO:0000259" key="6">
    <source>
        <dbReference type="PROSITE" id="PS50011"/>
    </source>
</evidence>
<dbReference type="GO" id="GO:0005524">
    <property type="term" value="F:ATP binding"/>
    <property type="evidence" value="ECO:0007669"/>
    <property type="project" value="InterPro"/>
</dbReference>
<evidence type="ECO:0000313" key="9">
    <source>
        <dbReference type="Proteomes" id="UP000054007"/>
    </source>
</evidence>
<feature type="domain" description="Protein kinase" evidence="6">
    <location>
        <begin position="844"/>
        <end position="1177"/>
    </location>
</feature>
<feature type="region of interest" description="Disordered" evidence="5">
    <location>
        <begin position="344"/>
        <end position="637"/>
    </location>
</feature>
<dbReference type="OrthoDB" id="248495at2759"/>
<evidence type="ECO:0000256" key="1">
    <source>
        <dbReference type="ARBA" id="ARBA00004629"/>
    </source>
</evidence>
<evidence type="ECO:0000256" key="2">
    <source>
        <dbReference type="ARBA" id="ARBA00022454"/>
    </source>
</evidence>
<feature type="compositionally biased region" description="Acidic residues" evidence="5">
    <location>
        <begin position="601"/>
        <end position="637"/>
    </location>
</feature>
<evidence type="ECO:0000313" key="8">
    <source>
        <dbReference type="EMBL" id="KIY65869.1"/>
    </source>
</evidence>
<comment type="subcellular location">
    <subcellularLocation>
        <location evidence="1">Chromosome</location>
        <location evidence="1">Centromere</location>
        <location evidence="1">Kinetochore</location>
    </subcellularLocation>
</comment>
<dbReference type="GO" id="GO:0000776">
    <property type="term" value="C:kinetochore"/>
    <property type="evidence" value="ECO:0007669"/>
    <property type="project" value="UniProtKB-KW"/>
</dbReference>
<dbReference type="InterPro" id="IPR000719">
    <property type="entry name" value="Prot_kinase_dom"/>
</dbReference>
<reference evidence="8 9" key="1">
    <citation type="journal article" date="2015" name="Fungal Genet. Biol.">
        <title>Evolution of novel wood decay mechanisms in Agaricales revealed by the genome sequences of Fistulina hepatica and Cylindrobasidium torrendii.</title>
        <authorList>
            <person name="Floudas D."/>
            <person name="Held B.W."/>
            <person name="Riley R."/>
            <person name="Nagy L.G."/>
            <person name="Koehler G."/>
            <person name="Ransdell A.S."/>
            <person name="Younus H."/>
            <person name="Chow J."/>
            <person name="Chiniquy J."/>
            <person name="Lipzen A."/>
            <person name="Tritt A."/>
            <person name="Sun H."/>
            <person name="Haridas S."/>
            <person name="LaButti K."/>
            <person name="Ohm R.A."/>
            <person name="Kues U."/>
            <person name="Blanchette R.A."/>
            <person name="Grigoriev I.V."/>
            <person name="Minto R.E."/>
            <person name="Hibbett D.S."/>
        </authorList>
    </citation>
    <scope>NUCLEOTIDE SEQUENCE [LARGE SCALE GENOMIC DNA]</scope>
    <source>
        <strain evidence="8 9">FP15055 ss-10</strain>
    </source>
</reference>
<accession>A0A0D7B6P9</accession>
<dbReference type="Gene3D" id="1.10.510.10">
    <property type="entry name" value="Transferase(Phosphotransferase) domain 1"/>
    <property type="match status" value="1"/>
</dbReference>
<name>A0A0D7B6P9_9AGAR</name>